<dbReference type="HOGENOM" id="CLU_164187_0_0_1"/>
<proteinExistence type="predicted"/>
<dbReference type="AlphaFoldDB" id="A0A067PMI8"/>
<dbReference type="STRING" id="933084.A0A067PMI8"/>
<keyword evidence="1" id="KW-0175">Coiled coil</keyword>
<dbReference type="OrthoDB" id="21629at2759"/>
<name>A0A067PMI8_9AGAM</name>
<gene>
    <name evidence="2" type="ORF">JAAARDRAFT_317944</name>
</gene>
<sequence>MWRVIVMKMRMGMKEMREMRMMRMTRMMRKMKTRRKRRSVMTEEQKMEEGKRMFSIFAARMFEQRVLQAYREKVAQERQLQLLRELEDEDKIAKEREAKKQNQSQKKKAKKMFVPFSLFVFVC</sequence>
<dbReference type="EMBL" id="KL197723">
    <property type="protein sequence ID" value="KDQ56013.1"/>
    <property type="molecule type" value="Genomic_DNA"/>
</dbReference>
<reference evidence="3" key="1">
    <citation type="journal article" date="2014" name="Proc. Natl. Acad. Sci. U.S.A.">
        <title>Extensive sampling of basidiomycete genomes demonstrates inadequacy of the white-rot/brown-rot paradigm for wood decay fungi.</title>
        <authorList>
            <person name="Riley R."/>
            <person name="Salamov A.A."/>
            <person name="Brown D.W."/>
            <person name="Nagy L.G."/>
            <person name="Floudas D."/>
            <person name="Held B.W."/>
            <person name="Levasseur A."/>
            <person name="Lombard V."/>
            <person name="Morin E."/>
            <person name="Otillar R."/>
            <person name="Lindquist E.A."/>
            <person name="Sun H."/>
            <person name="LaButti K.M."/>
            <person name="Schmutz J."/>
            <person name="Jabbour D."/>
            <person name="Luo H."/>
            <person name="Baker S.E."/>
            <person name="Pisabarro A.G."/>
            <person name="Walton J.D."/>
            <person name="Blanchette R.A."/>
            <person name="Henrissat B."/>
            <person name="Martin F."/>
            <person name="Cullen D."/>
            <person name="Hibbett D.S."/>
            <person name="Grigoriev I.V."/>
        </authorList>
    </citation>
    <scope>NUCLEOTIDE SEQUENCE [LARGE SCALE GENOMIC DNA]</scope>
    <source>
        <strain evidence="3">MUCL 33604</strain>
    </source>
</reference>
<feature type="coiled-coil region" evidence="1">
    <location>
        <begin position="83"/>
        <end position="112"/>
    </location>
</feature>
<dbReference type="InParanoid" id="A0A067PMI8"/>
<keyword evidence="3" id="KW-1185">Reference proteome</keyword>
<protein>
    <submittedName>
        <fullName evidence="2">Uncharacterized protein</fullName>
    </submittedName>
</protein>
<evidence type="ECO:0000256" key="1">
    <source>
        <dbReference type="SAM" id="Coils"/>
    </source>
</evidence>
<evidence type="ECO:0000313" key="2">
    <source>
        <dbReference type="EMBL" id="KDQ56013.1"/>
    </source>
</evidence>
<dbReference type="Proteomes" id="UP000027265">
    <property type="component" value="Unassembled WGS sequence"/>
</dbReference>
<organism evidence="2 3">
    <name type="scientific">Jaapia argillacea MUCL 33604</name>
    <dbReference type="NCBI Taxonomy" id="933084"/>
    <lineage>
        <taxon>Eukaryota</taxon>
        <taxon>Fungi</taxon>
        <taxon>Dikarya</taxon>
        <taxon>Basidiomycota</taxon>
        <taxon>Agaricomycotina</taxon>
        <taxon>Agaricomycetes</taxon>
        <taxon>Agaricomycetidae</taxon>
        <taxon>Jaapiales</taxon>
        <taxon>Jaapiaceae</taxon>
        <taxon>Jaapia</taxon>
    </lineage>
</organism>
<accession>A0A067PMI8</accession>
<evidence type="ECO:0000313" key="3">
    <source>
        <dbReference type="Proteomes" id="UP000027265"/>
    </source>
</evidence>